<dbReference type="AlphaFoldDB" id="A0A5B8VBZ1"/>
<sequence length="223" mass="25524">MLQPATIKFLKDLKKNNTKEWFDKNRKLYEAAKADFAEIVQSAIDKFGKKDETIATLIAKDCMFRINRDVRFSKDKSPYKTNMGASINKAGKKAWNTAGYYFHLEPGGSFVGGGLYMPEPGILKKVRQEIDYNFNDFKKIIGNKKFAFTYKDLDHSSEMKLSRPPKDYEAENPAIEYIKLKSFIAMAPITDTELTDKNLVKKIADAFEALQPLINFLNHAIEE</sequence>
<dbReference type="RefSeq" id="WP_147190469.1">
    <property type="nucleotide sequence ID" value="NZ_CP042435.1"/>
</dbReference>
<evidence type="ECO:0000313" key="1">
    <source>
        <dbReference type="EMBL" id="QEC68451.1"/>
    </source>
</evidence>
<dbReference type="OrthoDB" id="9794241at2"/>
<proteinExistence type="predicted"/>
<organism evidence="1 2">
    <name type="scientific">Panacibacter ginsenosidivorans</name>
    <dbReference type="NCBI Taxonomy" id="1813871"/>
    <lineage>
        <taxon>Bacteria</taxon>
        <taxon>Pseudomonadati</taxon>
        <taxon>Bacteroidota</taxon>
        <taxon>Chitinophagia</taxon>
        <taxon>Chitinophagales</taxon>
        <taxon>Chitinophagaceae</taxon>
        <taxon>Panacibacter</taxon>
    </lineage>
</organism>
<gene>
    <name evidence="1" type="ORF">FRZ67_14475</name>
</gene>
<dbReference type="PANTHER" id="PTHR36452:SF1">
    <property type="entry name" value="DUF2461 DOMAIN-CONTAINING PROTEIN"/>
    <property type="match status" value="1"/>
</dbReference>
<accession>A0A5B8VBZ1</accession>
<dbReference type="NCBIfam" id="TIGR02453">
    <property type="entry name" value="TIGR02453 family protein"/>
    <property type="match status" value="1"/>
</dbReference>
<dbReference type="Pfam" id="PF09365">
    <property type="entry name" value="DUF2461"/>
    <property type="match status" value="1"/>
</dbReference>
<dbReference type="PIRSF" id="PIRSF028451">
    <property type="entry name" value="UCP028451"/>
    <property type="match status" value="1"/>
</dbReference>
<dbReference type="Proteomes" id="UP000321533">
    <property type="component" value="Chromosome"/>
</dbReference>
<protein>
    <submittedName>
        <fullName evidence="1">DUF2461 domain-containing protein</fullName>
    </submittedName>
</protein>
<reference evidence="1 2" key="1">
    <citation type="journal article" date="2016" name="Int. J. Syst. Evol. Microbiol.">
        <title>Panacibacter ginsenosidivorans gen. nov., sp. nov., with ginsenoside converting activity isolated from soil of a ginseng field.</title>
        <authorList>
            <person name="Siddiqi M.Z."/>
            <person name="Muhammad Shafi S."/>
            <person name="Choi K.D."/>
            <person name="Im W.T."/>
        </authorList>
    </citation>
    <scope>NUCLEOTIDE SEQUENCE [LARGE SCALE GENOMIC DNA]</scope>
    <source>
        <strain evidence="1 2">Gsoil1550</strain>
    </source>
</reference>
<dbReference type="InterPro" id="IPR015996">
    <property type="entry name" value="UCP028451"/>
</dbReference>
<dbReference type="InterPro" id="IPR012808">
    <property type="entry name" value="CHP02453"/>
</dbReference>
<dbReference type="PANTHER" id="PTHR36452">
    <property type="entry name" value="CHROMOSOME 12, WHOLE GENOME SHOTGUN SEQUENCE"/>
    <property type="match status" value="1"/>
</dbReference>
<dbReference type="KEGG" id="pgin:FRZ67_14475"/>
<evidence type="ECO:0000313" key="2">
    <source>
        <dbReference type="Proteomes" id="UP000321533"/>
    </source>
</evidence>
<name>A0A5B8VBZ1_9BACT</name>
<dbReference type="EMBL" id="CP042435">
    <property type="protein sequence ID" value="QEC68451.1"/>
    <property type="molecule type" value="Genomic_DNA"/>
</dbReference>
<keyword evidence="2" id="KW-1185">Reference proteome</keyword>